<name>A0AAV9VFZ1_9PEZI</name>
<proteinExistence type="predicted"/>
<keyword evidence="2" id="KW-1185">Reference proteome</keyword>
<dbReference type="AlphaFoldDB" id="A0AAV9VFZ1"/>
<accession>A0AAV9VFZ1</accession>
<dbReference type="Proteomes" id="UP001373714">
    <property type="component" value="Unassembled WGS sequence"/>
</dbReference>
<protein>
    <submittedName>
        <fullName evidence="1">Uncharacterized protein</fullName>
    </submittedName>
</protein>
<dbReference type="EMBL" id="JAVHNS010000003">
    <property type="protein sequence ID" value="KAK6360478.1"/>
    <property type="molecule type" value="Genomic_DNA"/>
</dbReference>
<sequence length="64" mass="7308">MLHMVKGLGALEELHVWLRHPGGGNADKIREKYGSRYKVEVTKGNSLENELSDLYSPTLIVFYF</sequence>
<reference evidence="1 2" key="1">
    <citation type="submission" date="2019-10" db="EMBL/GenBank/DDBJ databases">
        <authorList>
            <person name="Palmer J.M."/>
        </authorList>
    </citation>
    <scope>NUCLEOTIDE SEQUENCE [LARGE SCALE GENOMIC DNA]</scope>
    <source>
        <strain evidence="1 2">TWF730</strain>
    </source>
</reference>
<evidence type="ECO:0000313" key="2">
    <source>
        <dbReference type="Proteomes" id="UP001373714"/>
    </source>
</evidence>
<comment type="caution">
    <text evidence="1">The sequence shown here is derived from an EMBL/GenBank/DDBJ whole genome shotgun (WGS) entry which is preliminary data.</text>
</comment>
<evidence type="ECO:0000313" key="1">
    <source>
        <dbReference type="EMBL" id="KAK6360478.1"/>
    </source>
</evidence>
<gene>
    <name evidence="1" type="ORF">TWF730_006620</name>
</gene>
<organism evidence="1 2">
    <name type="scientific">Orbilia blumenaviensis</name>
    <dbReference type="NCBI Taxonomy" id="1796055"/>
    <lineage>
        <taxon>Eukaryota</taxon>
        <taxon>Fungi</taxon>
        <taxon>Dikarya</taxon>
        <taxon>Ascomycota</taxon>
        <taxon>Pezizomycotina</taxon>
        <taxon>Orbiliomycetes</taxon>
        <taxon>Orbiliales</taxon>
        <taxon>Orbiliaceae</taxon>
        <taxon>Orbilia</taxon>
    </lineage>
</organism>